<sequence length="81" mass="9406">MRLFVLGSSWCFLRGKRQVVRVLVFLKFSCIMNMEASLEAIRNQLENIARAQEEQTARLVEQATRMEAVETRLQHPVVVTK</sequence>
<keyword evidence="3" id="KW-1185">Reference proteome</keyword>
<evidence type="ECO:0000313" key="2">
    <source>
        <dbReference type="EMBL" id="CAL1369343.1"/>
    </source>
</evidence>
<organism evidence="2 3">
    <name type="scientific">Linum trigynum</name>
    <dbReference type="NCBI Taxonomy" id="586398"/>
    <lineage>
        <taxon>Eukaryota</taxon>
        <taxon>Viridiplantae</taxon>
        <taxon>Streptophyta</taxon>
        <taxon>Embryophyta</taxon>
        <taxon>Tracheophyta</taxon>
        <taxon>Spermatophyta</taxon>
        <taxon>Magnoliopsida</taxon>
        <taxon>eudicotyledons</taxon>
        <taxon>Gunneridae</taxon>
        <taxon>Pentapetalae</taxon>
        <taxon>rosids</taxon>
        <taxon>fabids</taxon>
        <taxon>Malpighiales</taxon>
        <taxon>Linaceae</taxon>
        <taxon>Linum</taxon>
    </lineage>
</organism>
<feature type="coiled-coil region" evidence="1">
    <location>
        <begin position="31"/>
        <end position="62"/>
    </location>
</feature>
<name>A0AAV2D9R4_9ROSI</name>
<protein>
    <submittedName>
        <fullName evidence="2">Uncharacterized protein</fullName>
    </submittedName>
</protein>
<reference evidence="2 3" key="1">
    <citation type="submission" date="2024-04" db="EMBL/GenBank/DDBJ databases">
        <authorList>
            <person name="Fracassetti M."/>
        </authorList>
    </citation>
    <scope>NUCLEOTIDE SEQUENCE [LARGE SCALE GENOMIC DNA]</scope>
</reference>
<keyword evidence="1" id="KW-0175">Coiled coil</keyword>
<accession>A0AAV2D9R4</accession>
<dbReference type="Proteomes" id="UP001497516">
    <property type="component" value="Chromosome 2"/>
</dbReference>
<gene>
    <name evidence="2" type="ORF">LTRI10_LOCUS12003</name>
</gene>
<proteinExistence type="predicted"/>
<evidence type="ECO:0000256" key="1">
    <source>
        <dbReference type="SAM" id="Coils"/>
    </source>
</evidence>
<dbReference type="EMBL" id="OZ034815">
    <property type="protein sequence ID" value="CAL1369343.1"/>
    <property type="molecule type" value="Genomic_DNA"/>
</dbReference>
<evidence type="ECO:0000313" key="3">
    <source>
        <dbReference type="Proteomes" id="UP001497516"/>
    </source>
</evidence>
<dbReference type="AlphaFoldDB" id="A0AAV2D9R4"/>